<reference evidence="3" key="1">
    <citation type="submission" date="2021-04" db="EMBL/GenBank/DDBJ databases">
        <title>Dactylosporangium aurantiacum NRRL B-8018 full assembly.</title>
        <authorList>
            <person name="Hartkoorn R.C."/>
            <person name="Beaudoing E."/>
            <person name="Hot D."/>
        </authorList>
    </citation>
    <scope>NUCLEOTIDE SEQUENCE</scope>
    <source>
        <strain evidence="3">NRRL B-8018</strain>
    </source>
</reference>
<organism evidence="3 4">
    <name type="scientific">Dactylosporangium aurantiacum</name>
    <dbReference type="NCBI Taxonomy" id="35754"/>
    <lineage>
        <taxon>Bacteria</taxon>
        <taxon>Bacillati</taxon>
        <taxon>Actinomycetota</taxon>
        <taxon>Actinomycetes</taxon>
        <taxon>Micromonosporales</taxon>
        <taxon>Micromonosporaceae</taxon>
        <taxon>Dactylosporangium</taxon>
    </lineage>
</organism>
<dbReference type="OrthoDB" id="7839592at2"/>
<evidence type="ECO:0000313" key="3">
    <source>
        <dbReference type="EMBL" id="UWZ52700.1"/>
    </source>
</evidence>
<evidence type="ECO:0000313" key="4">
    <source>
        <dbReference type="Proteomes" id="UP001058003"/>
    </source>
</evidence>
<proteinExistence type="predicted"/>
<accession>A0A9Q9IE88</accession>
<name>A0A9Q9IE88_9ACTN</name>
<evidence type="ECO:0000259" key="2">
    <source>
        <dbReference type="Pfam" id="PF14062"/>
    </source>
</evidence>
<feature type="compositionally biased region" description="Acidic residues" evidence="1">
    <location>
        <begin position="161"/>
        <end position="179"/>
    </location>
</feature>
<dbReference type="Pfam" id="PF14062">
    <property type="entry name" value="DUF4253"/>
    <property type="match status" value="1"/>
</dbReference>
<feature type="region of interest" description="Disordered" evidence="1">
    <location>
        <begin position="158"/>
        <end position="181"/>
    </location>
</feature>
<feature type="domain" description="DUF4253" evidence="2">
    <location>
        <begin position="219"/>
        <end position="333"/>
    </location>
</feature>
<dbReference type="AlphaFoldDB" id="A0A9Q9IE88"/>
<protein>
    <submittedName>
        <fullName evidence="3">DUF4253 domain-containing protein</fullName>
    </submittedName>
</protein>
<dbReference type="KEGG" id="daur:Daura_39720"/>
<gene>
    <name evidence="3" type="ORF">Daura_39720</name>
</gene>
<keyword evidence="4" id="KW-1185">Reference proteome</keyword>
<evidence type="ECO:0000256" key="1">
    <source>
        <dbReference type="SAM" id="MobiDB-lite"/>
    </source>
</evidence>
<dbReference type="RefSeq" id="WP_043787548.1">
    <property type="nucleotide sequence ID" value="NZ_CP073767.1"/>
</dbReference>
<sequence>MLVGGGALGVPLPEGHIVAARGGAGGPVCWVSDGAVPARLWGRLRAAHGRSGLWPVLVFDGLGELAFGWFATDAAAVDRLDAAAVLTRSWEGFAVGFLTRPDRRALGLTTRWWQDWRRLPAPWPGSAPAGTRVADPDRLADLTAARLVAAVTGRVTKGSEEQDFTDDADEQDFTDDADEQGFTGGAVAQDLADGVEQHGVIDAAGDLVAAANVGPGVQLALVPCARGADALAVGGWVPSDGEPGLPEALAAVVRSWEDRYGARLVGVGGGTLLLSVAAPPVTLRDAVRVAVEHFGFCPEAEPAGGFAADPDGAQFLQYATHLVGRRLWRFWWD</sequence>
<dbReference type="EMBL" id="CP073767">
    <property type="protein sequence ID" value="UWZ52700.1"/>
    <property type="molecule type" value="Genomic_DNA"/>
</dbReference>
<dbReference type="Proteomes" id="UP001058003">
    <property type="component" value="Chromosome"/>
</dbReference>
<dbReference type="InterPro" id="IPR025349">
    <property type="entry name" value="DUF4253"/>
</dbReference>